<feature type="domain" description="HTH cro/C1-type" evidence="2">
    <location>
        <begin position="22"/>
        <end position="76"/>
    </location>
</feature>
<proteinExistence type="predicted"/>
<reference evidence="3 4" key="1">
    <citation type="submission" date="2017-09" db="EMBL/GenBank/DDBJ databases">
        <title>Large-scale bioinformatics analysis of Bacillus genomes uncovers conserved roles of natural products in bacterial physiology.</title>
        <authorList>
            <consortium name="Agbiome Team Llc"/>
            <person name="Bleich R.M."/>
            <person name="Kirk G.J."/>
            <person name="Santa Maria K.C."/>
            <person name="Allen S.E."/>
            <person name="Farag S."/>
            <person name="Shank E.A."/>
            <person name="Bowers A."/>
        </authorList>
    </citation>
    <scope>NUCLEOTIDE SEQUENCE [LARGE SCALE GENOMIC DNA]</scope>
    <source>
        <strain evidence="3 4">AFS024404</strain>
    </source>
</reference>
<dbReference type="CDD" id="cd00093">
    <property type="entry name" value="HTH_XRE"/>
    <property type="match status" value="1"/>
</dbReference>
<gene>
    <name evidence="3" type="ORF">CN263_23515</name>
</gene>
<keyword evidence="1 3" id="KW-0238">DNA-binding</keyword>
<dbReference type="InterPro" id="IPR001387">
    <property type="entry name" value="Cro/C1-type_HTH"/>
</dbReference>
<evidence type="ECO:0000259" key="2">
    <source>
        <dbReference type="PROSITE" id="PS50943"/>
    </source>
</evidence>
<comment type="caution">
    <text evidence="3">The sequence shown here is derived from an EMBL/GenBank/DDBJ whole genome shotgun (WGS) entry which is preliminary data.</text>
</comment>
<dbReference type="PANTHER" id="PTHR46558">
    <property type="entry name" value="TRACRIPTIONAL REGULATORY PROTEIN-RELATED-RELATED"/>
    <property type="match status" value="1"/>
</dbReference>
<dbReference type="PANTHER" id="PTHR46558:SF13">
    <property type="entry name" value="HTH-TYPE TRANSCRIPTIONAL REGULATOR IMMR"/>
    <property type="match status" value="1"/>
</dbReference>
<evidence type="ECO:0000313" key="3">
    <source>
        <dbReference type="EMBL" id="PFD18220.1"/>
    </source>
</evidence>
<dbReference type="Pfam" id="PF01381">
    <property type="entry name" value="HTH_3"/>
    <property type="match status" value="1"/>
</dbReference>
<accession>A0A9X6Z754</accession>
<name>A0A9X6Z754_BACCE</name>
<dbReference type="AlphaFoldDB" id="A0A9X6Z754"/>
<dbReference type="InterPro" id="IPR010982">
    <property type="entry name" value="Lambda_DNA-bd_dom_sf"/>
</dbReference>
<organism evidence="3 4">
    <name type="scientific">Bacillus cereus</name>
    <dbReference type="NCBI Taxonomy" id="1396"/>
    <lineage>
        <taxon>Bacteria</taxon>
        <taxon>Bacillati</taxon>
        <taxon>Bacillota</taxon>
        <taxon>Bacilli</taxon>
        <taxon>Bacillales</taxon>
        <taxon>Bacillaceae</taxon>
        <taxon>Bacillus</taxon>
        <taxon>Bacillus cereus group</taxon>
    </lineage>
</organism>
<sequence>MERTLFMKEKQILEKFSIGSQIKSLRKERKWTQQQLAENINVSSQVISNWERGYTIPTAKDIKILAKEFSVDTNMILTGHNTEELTNYVTGTMAVSTWVQSFADNFGYELVAQFLNNDLDIEELLNSNVKLKFNGQTLTNSDKQKILNLIKVLYQ</sequence>
<dbReference type="SMART" id="SM00530">
    <property type="entry name" value="HTH_XRE"/>
    <property type="match status" value="1"/>
</dbReference>
<dbReference type="GO" id="GO:0003677">
    <property type="term" value="F:DNA binding"/>
    <property type="evidence" value="ECO:0007669"/>
    <property type="project" value="UniProtKB-KW"/>
</dbReference>
<dbReference type="EMBL" id="NTRC01000021">
    <property type="protein sequence ID" value="PFD18220.1"/>
    <property type="molecule type" value="Genomic_DNA"/>
</dbReference>
<dbReference type="PROSITE" id="PS50943">
    <property type="entry name" value="HTH_CROC1"/>
    <property type="match status" value="1"/>
</dbReference>
<dbReference type="Gene3D" id="1.10.260.40">
    <property type="entry name" value="lambda repressor-like DNA-binding domains"/>
    <property type="match status" value="1"/>
</dbReference>
<dbReference type="Proteomes" id="UP000219743">
    <property type="component" value="Unassembled WGS sequence"/>
</dbReference>
<evidence type="ECO:0000313" key="4">
    <source>
        <dbReference type="Proteomes" id="UP000219743"/>
    </source>
</evidence>
<protein>
    <submittedName>
        <fullName evidence="3">DNA-binding protein</fullName>
    </submittedName>
</protein>
<dbReference type="SUPFAM" id="SSF47413">
    <property type="entry name" value="lambda repressor-like DNA-binding domains"/>
    <property type="match status" value="1"/>
</dbReference>
<evidence type="ECO:0000256" key="1">
    <source>
        <dbReference type="ARBA" id="ARBA00023125"/>
    </source>
</evidence>